<feature type="transmembrane region" description="Helical" evidence="4">
    <location>
        <begin position="323"/>
        <end position="339"/>
    </location>
</feature>
<dbReference type="SUPFAM" id="SSF103473">
    <property type="entry name" value="MFS general substrate transporter"/>
    <property type="match status" value="1"/>
</dbReference>
<feature type="transmembrane region" description="Helical" evidence="4">
    <location>
        <begin position="180"/>
        <end position="199"/>
    </location>
</feature>
<dbReference type="EMBL" id="JARXIC010000060">
    <property type="protein sequence ID" value="MDQ8196294.1"/>
    <property type="molecule type" value="Genomic_DNA"/>
</dbReference>
<feature type="transmembrane region" description="Helical" evidence="4">
    <location>
        <begin position="393"/>
        <end position="410"/>
    </location>
</feature>
<evidence type="ECO:0000313" key="5">
    <source>
        <dbReference type="EMBL" id="MDQ8196294.1"/>
    </source>
</evidence>
<dbReference type="PANTHER" id="PTHR23526">
    <property type="entry name" value="INTEGRAL MEMBRANE TRANSPORT PROTEIN-RELATED"/>
    <property type="match status" value="1"/>
</dbReference>
<feature type="transmembrane region" description="Helical" evidence="4">
    <location>
        <begin position="233"/>
        <end position="253"/>
    </location>
</feature>
<evidence type="ECO:0000313" key="6">
    <source>
        <dbReference type="Proteomes" id="UP001243717"/>
    </source>
</evidence>
<gene>
    <name evidence="5" type="ORF">QEH59_17800</name>
</gene>
<dbReference type="InterPro" id="IPR011701">
    <property type="entry name" value="MFS"/>
</dbReference>
<evidence type="ECO:0000256" key="3">
    <source>
        <dbReference type="ARBA" id="ARBA00023136"/>
    </source>
</evidence>
<keyword evidence="6" id="KW-1185">Reference proteome</keyword>
<dbReference type="Proteomes" id="UP001243717">
    <property type="component" value="Unassembled WGS sequence"/>
</dbReference>
<evidence type="ECO:0000256" key="1">
    <source>
        <dbReference type="ARBA" id="ARBA00022692"/>
    </source>
</evidence>
<feature type="transmembrane region" description="Helical" evidence="4">
    <location>
        <begin position="150"/>
        <end position="174"/>
    </location>
</feature>
<proteinExistence type="predicted"/>
<feature type="transmembrane region" description="Helical" evidence="4">
    <location>
        <begin position="360"/>
        <end position="381"/>
    </location>
</feature>
<evidence type="ECO:0000256" key="2">
    <source>
        <dbReference type="ARBA" id="ARBA00022989"/>
    </source>
</evidence>
<comment type="caution">
    <text evidence="5">The sequence shown here is derived from an EMBL/GenBank/DDBJ whole genome shotgun (WGS) entry which is preliminary data.</text>
</comment>
<protein>
    <submittedName>
        <fullName evidence="5">MFS transporter</fullName>
    </submittedName>
</protein>
<keyword evidence="3 4" id="KW-0472">Membrane</keyword>
<feature type="transmembrane region" description="Helical" evidence="4">
    <location>
        <begin position="110"/>
        <end position="138"/>
    </location>
</feature>
<organism evidence="5 6">
    <name type="scientific">Thalassobacterium sedimentorum</name>
    <dbReference type="NCBI Taxonomy" id="3041258"/>
    <lineage>
        <taxon>Bacteria</taxon>
        <taxon>Pseudomonadati</taxon>
        <taxon>Verrucomicrobiota</taxon>
        <taxon>Opitutia</taxon>
        <taxon>Puniceicoccales</taxon>
        <taxon>Coraliomargaritaceae</taxon>
        <taxon>Thalassobacterium</taxon>
    </lineage>
</organism>
<feature type="transmembrane region" description="Helical" evidence="4">
    <location>
        <begin position="296"/>
        <end position="317"/>
    </location>
</feature>
<reference evidence="5 6" key="1">
    <citation type="submission" date="2023-04" db="EMBL/GenBank/DDBJ databases">
        <title>A novel bacteria isolated from coastal sediment.</title>
        <authorList>
            <person name="Liu X.-J."/>
            <person name="Du Z.-J."/>
        </authorList>
    </citation>
    <scope>NUCLEOTIDE SEQUENCE [LARGE SCALE GENOMIC DNA]</scope>
    <source>
        <strain evidence="5 6">SDUM461004</strain>
    </source>
</reference>
<evidence type="ECO:0000256" key="4">
    <source>
        <dbReference type="SAM" id="Phobius"/>
    </source>
</evidence>
<feature type="transmembrane region" description="Helical" evidence="4">
    <location>
        <begin position="83"/>
        <end position="104"/>
    </location>
</feature>
<feature type="transmembrane region" description="Helical" evidence="4">
    <location>
        <begin position="53"/>
        <end position="76"/>
    </location>
</feature>
<dbReference type="InterPro" id="IPR052528">
    <property type="entry name" value="Sugar_transport-like"/>
</dbReference>
<dbReference type="RefSeq" id="WP_308986729.1">
    <property type="nucleotide sequence ID" value="NZ_JARXIC010000060.1"/>
</dbReference>
<dbReference type="InterPro" id="IPR036259">
    <property type="entry name" value="MFS_trans_sf"/>
</dbReference>
<keyword evidence="1 4" id="KW-0812">Transmembrane</keyword>
<name>A0ABU1ANN5_9BACT</name>
<feature type="transmembrane region" description="Helical" evidence="4">
    <location>
        <begin position="265"/>
        <end position="284"/>
    </location>
</feature>
<dbReference type="Gene3D" id="1.20.1250.20">
    <property type="entry name" value="MFS general substrate transporter like domains"/>
    <property type="match status" value="2"/>
</dbReference>
<keyword evidence="2 4" id="KW-1133">Transmembrane helix</keyword>
<dbReference type="PANTHER" id="PTHR23526:SF2">
    <property type="entry name" value="MAJOR FACILITATOR SUPERFAMILY (MFS) PROFILE DOMAIN-CONTAINING PROTEIN"/>
    <property type="match status" value="1"/>
</dbReference>
<accession>A0ABU1ANN5</accession>
<feature type="transmembrane region" description="Helical" evidence="4">
    <location>
        <begin position="21"/>
        <end position="41"/>
    </location>
</feature>
<sequence>MPSKYDFLKLSELGQYRKGTYFGFANAFVWMIGLGTPMVLLCEKLGASTTQVGLIYAAVFLLLPVQLASTALLSILGFRRQILWAWGIRGFFLIVPVTIVYWAPEQPPDWVLTLFIASIFGFCFFRAIGATAMLPWMFDILPERIRGRYFATDALVVGLAGVLTLLLSSLLFYLLNPYNAFRVLFTLTLIAAVVSLCFLRNLPDGRRPVVIPLRHFFSRAPKLCFRPSHYRRFLRLQVAYGVAGYAFTPFSVYYLKTALDYSQSYILALMALQFVGMFGAALVIKEWIDRLGSKPFFVLSNLATIAFQIYWLLIILFPGRLEMALPLVYLLVGFAVSSFQTATNKYLSHVCRPSERTLSVTLFSAVVGFIGGLASTGWGMVLKDSESGLINTHRFLIYFALAIALQLVLLKGYMKIKSAPSSEEAMPRQGMLVRPFRYLVTFINMVEPPARPRSGPSDKSG</sequence>
<dbReference type="Pfam" id="PF07690">
    <property type="entry name" value="MFS_1"/>
    <property type="match status" value="1"/>
</dbReference>